<dbReference type="HOGENOM" id="CLU_033077_0_0_1"/>
<feature type="compositionally biased region" description="Polar residues" evidence="1">
    <location>
        <begin position="1"/>
        <end position="18"/>
    </location>
</feature>
<dbReference type="AlphaFoldDB" id="A0A022W129"/>
<protein>
    <recommendedName>
        <fullName evidence="2">Integrase zinc-binding domain-containing protein</fullName>
    </recommendedName>
</protein>
<feature type="region of interest" description="Disordered" evidence="1">
    <location>
        <begin position="353"/>
        <end position="499"/>
    </location>
</feature>
<feature type="domain" description="Integrase zinc-binding" evidence="2">
    <location>
        <begin position="305"/>
        <end position="353"/>
    </location>
</feature>
<proteinExistence type="predicted"/>
<sequence>MACDTVSRSCVNTASHNPHLSPAPFSADTISSRAHEIADPSSTLALRLLAPDSSILEDHRKHQNQNHSQRPTIGPPVGSAVMSHHYHHHDEDQEYTYGRNNQYNFSQPSFNQSYSNHQVLAPYNHHSTETASIAPSYSSQQAIYTQAPQHSSLITHSSSTGYQCHPQYMSQPRFPAPHRLFPMHEPFWEVEIEAQESCNEQTVLSEPVIPALEGFPDVREFDQLMKSYVDDLSVKKQDKALIHSRRARNIKIVLTDPKDTAIESAQFRFWVKKMFTLVPKDNNVPMSRKMICHEGKPVAIREKLFKILTRAHQQCQHGGRDKTSAQVRRIYSWVPKELISRFVKICPTCQVRRGGSRLTPPTSCRSSPKPDHALGPSPYLLSPPDSRRESIISRPGIPYPARAEAPHANQSNIPSALTWPPSPHHTSLSSQYHNSHMHPLPSTASSWASLPRTLTSGSETNGTGGGTHGLSTTMSMPSSHLDYQPTYDEAQHLPEPHPY</sequence>
<dbReference type="Gene3D" id="1.10.340.70">
    <property type="match status" value="1"/>
</dbReference>
<feature type="region of interest" description="Disordered" evidence="1">
    <location>
        <begin position="1"/>
        <end position="23"/>
    </location>
</feature>
<dbReference type="Proteomes" id="UP000023758">
    <property type="component" value="Unassembled WGS sequence"/>
</dbReference>
<feature type="compositionally biased region" description="Basic and acidic residues" evidence="1">
    <location>
        <begin position="489"/>
        <end position="499"/>
    </location>
</feature>
<accession>A0A022W129</accession>
<dbReference type="OrthoDB" id="2499658at2759"/>
<evidence type="ECO:0000313" key="3">
    <source>
        <dbReference type="EMBL" id="EZF51992.1"/>
    </source>
</evidence>
<dbReference type="EMBL" id="KK207857">
    <property type="protein sequence ID" value="EZF51992.1"/>
    <property type="molecule type" value="Genomic_DNA"/>
</dbReference>
<reference evidence="3" key="1">
    <citation type="submission" date="2014-02" db="EMBL/GenBank/DDBJ databases">
        <title>The Genome Sequence of Trichophyton rubrum (morphotype fischeri) CBS 288.86.</title>
        <authorList>
            <consortium name="The Broad Institute Genomics Platform"/>
            <person name="Cuomo C.A."/>
            <person name="White T.C."/>
            <person name="Graser Y."/>
            <person name="Martinez-Rossi N."/>
            <person name="Heitman J."/>
            <person name="Young S.K."/>
            <person name="Zeng Q."/>
            <person name="Gargeya S."/>
            <person name="Abouelleil A."/>
            <person name="Alvarado L."/>
            <person name="Chapman S.B."/>
            <person name="Gainer-Dewar J."/>
            <person name="Goldberg J."/>
            <person name="Griggs A."/>
            <person name="Gujja S."/>
            <person name="Hansen M."/>
            <person name="Howarth C."/>
            <person name="Imamovic A."/>
            <person name="Larimer J."/>
            <person name="Martinez D."/>
            <person name="Murphy C."/>
            <person name="Pearson M.D."/>
            <person name="Persinoti G."/>
            <person name="Poon T."/>
            <person name="Priest M."/>
            <person name="Roberts A.D."/>
            <person name="Saif S."/>
            <person name="Shea T.D."/>
            <person name="Sykes S.N."/>
            <person name="Wortman J."/>
            <person name="Nusbaum C."/>
            <person name="Birren B."/>
        </authorList>
    </citation>
    <scope>NUCLEOTIDE SEQUENCE [LARGE SCALE GENOMIC DNA]</scope>
    <source>
        <strain evidence="3">CBS 288.86</strain>
    </source>
</reference>
<dbReference type="InterPro" id="IPR041588">
    <property type="entry name" value="Integrase_H2C2"/>
</dbReference>
<gene>
    <name evidence="3" type="ORF">H103_04725</name>
</gene>
<organism evidence="3">
    <name type="scientific">Trichophyton rubrum CBS 288.86</name>
    <dbReference type="NCBI Taxonomy" id="1215330"/>
    <lineage>
        <taxon>Eukaryota</taxon>
        <taxon>Fungi</taxon>
        <taxon>Dikarya</taxon>
        <taxon>Ascomycota</taxon>
        <taxon>Pezizomycotina</taxon>
        <taxon>Eurotiomycetes</taxon>
        <taxon>Eurotiomycetidae</taxon>
        <taxon>Onygenales</taxon>
        <taxon>Arthrodermataceae</taxon>
        <taxon>Trichophyton</taxon>
    </lineage>
</organism>
<dbReference type="Pfam" id="PF17921">
    <property type="entry name" value="Integrase_H2C2"/>
    <property type="match status" value="1"/>
</dbReference>
<feature type="compositionally biased region" description="Polar residues" evidence="1">
    <location>
        <begin position="424"/>
        <end position="434"/>
    </location>
</feature>
<evidence type="ECO:0000256" key="1">
    <source>
        <dbReference type="SAM" id="MobiDB-lite"/>
    </source>
</evidence>
<evidence type="ECO:0000259" key="2">
    <source>
        <dbReference type="Pfam" id="PF17921"/>
    </source>
</evidence>
<feature type="region of interest" description="Disordered" evidence="1">
    <location>
        <begin position="60"/>
        <end position="82"/>
    </location>
</feature>
<name>A0A022W129_TRIRU</name>